<feature type="compositionally biased region" description="Polar residues" evidence="1">
    <location>
        <begin position="499"/>
        <end position="511"/>
    </location>
</feature>
<organism evidence="2 3">
    <name type="scientific">Paramuricea clavata</name>
    <name type="common">Red gorgonian</name>
    <name type="synonym">Violescent sea-whip</name>
    <dbReference type="NCBI Taxonomy" id="317549"/>
    <lineage>
        <taxon>Eukaryota</taxon>
        <taxon>Metazoa</taxon>
        <taxon>Cnidaria</taxon>
        <taxon>Anthozoa</taxon>
        <taxon>Octocorallia</taxon>
        <taxon>Malacalcyonacea</taxon>
        <taxon>Plexauridae</taxon>
        <taxon>Paramuricea</taxon>
    </lineage>
</organism>
<dbReference type="PROSITE" id="PS50238">
    <property type="entry name" value="RHOGAP"/>
    <property type="match status" value="1"/>
</dbReference>
<reference evidence="2" key="1">
    <citation type="submission" date="2020-04" db="EMBL/GenBank/DDBJ databases">
        <authorList>
            <person name="Alioto T."/>
            <person name="Alioto T."/>
            <person name="Gomez Garrido J."/>
        </authorList>
    </citation>
    <scope>NUCLEOTIDE SEQUENCE</scope>
    <source>
        <strain evidence="2">A484AB</strain>
    </source>
</reference>
<dbReference type="OrthoDB" id="410651at2759"/>
<evidence type="ECO:0000313" key="3">
    <source>
        <dbReference type="Proteomes" id="UP001152795"/>
    </source>
</evidence>
<dbReference type="AlphaFoldDB" id="A0A7D9I5P0"/>
<dbReference type="InterPro" id="IPR008936">
    <property type="entry name" value="Rho_GTPase_activation_prot"/>
</dbReference>
<name>A0A7D9I5P0_PARCT</name>
<dbReference type="Gene3D" id="1.10.555.10">
    <property type="entry name" value="Rho GTPase activation protein"/>
    <property type="match status" value="1"/>
</dbReference>
<accession>A0A7D9I5P0</accession>
<feature type="compositionally biased region" description="Basic and acidic residues" evidence="1">
    <location>
        <begin position="355"/>
        <end position="365"/>
    </location>
</feature>
<sequence>MADLSTIDYKDGVRAVVRRRLKEIGIKVPKIKLRTDCKIDHGSYDNPNVVFGVPLDRLTTKNIGCNTYHPVPRFVVKATECLENHLGSEGLFRKSGSSVRQRQLRKTIEEGGGISEAQPHDVASLLKQFFRELPQPLLTNQLHDHFLKCLLLASKNEQTMAILLLCILLPIEHLYTLQYFVKFMSKVAEKSEESKMGTANLAIVLTPNLMNCTSKKENSNGSEKLLKEQTLVVQILLENASEIGLVSEDILCEAKDSNNNEGGLSSGDELDGEKVGLRGRSRPTSSSISAFVSGKVNKFRHSSNHRRSKSVKAEFSRQKRRVEVNIKAKDDCTMFTKHLVNTAELSGVIKDQKRKPLEREVDKDLAPASKRKMTSKDLQTQAQCHVISSPFSVTGSTQMFMTPKRPIPRTRPLSECASNAKQDLSHETQHVKVVDARNYESPEGLRPGEITLEFTKLMGQTPVGDKYVFDSPHSATLSCDMKAKRAKRQGRNRANRRNSSGATRCFSSSPRSRNKPLKKNTPKETPLAHGGRHGSSGSTMDENCNLINGGSSWLKNPEKSTPRRNTPPLPHLKKKPEFRTIFTENVF</sequence>
<dbReference type="GO" id="GO:0007165">
    <property type="term" value="P:signal transduction"/>
    <property type="evidence" value="ECO:0007669"/>
    <property type="project" value="InterPro"/>
</dbReference>
<feature type="region of interest" description="Disordered" evidence="1">
    <location>
        <begin position="479"/>
        <end position="576"/>
    </location>
</feature>
<dbReference type="PANTHER" id="PTHR15670:SF4">
    <property type="entry name" value="RHO GTPASE-ACTIVATING PROTEIN 11A"/>
    <property type="match status" value="1"/>
</dbReference>
<feature type="region of interest" description="Disordered" evidence="1">
    <location>
        <begin position="355"/>
        <end position="379"/>
    </location>
</feature>
<keyword evidence="3" id="KW-1185">Reference proteome</keyword>
<dbReference type="EMBL" id="CACRXK020003670">
    <property type="protein sequence ID" value="CAB3999797.1"/>
    <property type="molecule type" value="Genomic_DNA"/>
</dbReference>
<protein>
    <submittedName>
        <fullName evidence="2">Rho GTPase-activating 11A</fullName>
    </submittedName>
</protein>
<evidence type="ECO:0000313" key="2">
    <source>
        <dbReference type="EMBL" id="CAB3999797.1"/>
    </source>
</evidence>
<gene>
    <name evidence="2" type="ORF">PACLA_8A013222</name>
</gene>
<dbReference type="InterPro" id="IPR042869">
    <property type="entry name" value="ARHGAP11A/B"/>
</dbReference>
<evidence type="ECO:0000256" key="1">
    <source>
        <dbReference type="SAM" id="MobiDB-lite"/>
    </source>
</evidence>
<comment type="caution">
    <text evidence="2">The sequence shown here is derived from an EMBL/GenBank/DDBJ whole genome shotgun (WGS) entry which is preliminary data.</text>
</comment>
<feature type="region of interest" description="Disordered" evidence="1">
    <location>
        <begin position="257"/>
        <end position="287"/>
    </location>
</feature>
<proteinExistence type="predicted"/>
<dbReference type="InterPro" id="IPR000198">
    <property type="entry name" value="RhoGAP_dom"/>
</dbReference>
<dbReference type="PANTHER" id="PTHR15670">
    <property type="entry name" value="RHO GTPASE ACTIVATING PROTEIN 11A"/>
    <property type="match status" value="1"/>
</dbReference>
<dbReference type="SUPFAM" id="SSF48350">
    <property type="entry name" value="GTPase activation domain, GAP"/>
    <property type="match status" value="1"/>
</dbReference>
<dbReference type="Proteomes" id="UP001152795">
    <property type="component" value="Unassembled WGS sequence"/>
</dbReference>
<feature type="compositionally biased region" description="Polar residues" evidence="1">
    <location>
        <begin position="535"/>
        <end position="554"/>
    </location>
</feature>
<dbReference type="Pfam" id="PF00620">
    <property type="entry name" value="RhoGAP"/>
    <property type="match status" value="1"/>
</dbReference>
<dbReference type="SMART" id="SM00324">
    <property type="entry name" value="RhoGAP"/>
    <property type="match status" value="1"/>
</dbReference>
<feature type="compositionally biased region" description="Basic residues" evidence="1">
    <location>
        <begin position="484"/>
        <end position="496"/>
    </location>
</feature>
<dbReference type="GO" id="GO:0005096">
    <property type="term" value="F:GTPase activator activity"/>
    <property type="evidence" value="ECO:0007669"/>
    <property type="project" value="TreeGrafter"/>
</dbReference>